<dbReference type="InterPro" id="IPR050155">
    <property type="entry name" value="HAD-like_hydrolase_sf"/>
</dbReference>
<dbReference type="Pfam" id="PF13419">
    <property type="entry name" value="HAD_2"/>
    <property type="match status" value="1"/>
</dbReference>
<dbReference type="InterPro" id="IPR041492">
    <property type="entry name" value="HAD_2"/>
</dbReference>
<keyword evidence="3" id="KW-0460">Magnesium</keyword>
<dbReference type="PANTHER" id="PTHR43434">
    <property type="entry name" value="PHOSPHOGLYCOLATE PHOSPHATASE"/>
    <property type="match status" value="1"/>
</dbReference>
<reference evidence="6" key="1">
    <citation type="submission" date="2016-10" db="EMBL/GenBank/DDBJ databases">
        <authorList>
            <person name="Varghese N."/>
            <person name="Submissions S."/>
        </authorList>
    </citation>
    <scope>NUCLEOTIDE SEQUENCE [LARGE SCALE GENOMIC DNA]</scope>
    <source>
        <strain evidence="6">CGMCC 1.9127</strain>
    </source>
</reference>
<keyword evidence="4" id="KW-0119">Carbohydrate metabolism</keyword>
<dbReference type="SUPFAM" id="SSF56784">
    <property type="entry name" value="HAD-like"/>
    <property type="match status" value="1"/>
</dbReference>
<dbReference type="SFLD" id="SFLDG01135">
    <property type="entry name" value="C1.5.6:_HAD__Beta-PGM__Phospha"/>
    <property type="match status" value="1"/>
</dbReference>
<protein>
    <submittedName>
        <fullName evidence="5">Phosphoglycolate phosphatase</fullName>
    </submittedName>
</protein>
<evidence type="ECO:0000256" key="1">
    <source>
        <dbReference type="ARBA" id="ARBA00022723"/>
    </source>
</evidence>
<dbReference type="AlphaFoldDB" id="A0A1H7MHI8"/>
<dbReference type="InterPro" id="IPR023198">
    <property type="entry name" value="PGP-like_dom2"/>
</dbReference>
<dbReference type="InterPro" id="IPR006439">
    <property type="entry name" value="HAD-SF_hydro_IA"/>
</dbReference>
<evidence type="ECO:0000313" key="5">
    <source>
        <dbReference type="EMBL" id="SEL10652.1"/>
    </source>
</evidence>
<accession>A0A1H7MHI8</accession>
<proteinExistence type="predicted"/>
<sequence>MPTVKQAHQHVASVLFDLDGTLLDTADDLGAALNHVLAQYQRPLVAAKDYRPIASDGALGLLNLGFGDAINQYDYQTLRQQFLNYYQHNIATHTRLYKGVTELLQHIESDNIPWGIITNKPEQLTQLLLPYYPELNNCAVMVGGDTLATRKPDPEPILYACSQLNVDPKQCFYIGDALRDIEAGNGAKMKTFVAKWGYILAHENCQSWQADHIINAPTDLLAFIK</sequence>
<dbReference type="SFLD" id="SFLDG01129">
    <property type="entry name" value="C1.5:_HAD__Beta-PGM__Phosphata"/>
    <property type="match status" value="1"/>
</dbReference>
<dbReference type="Gene3D" id="1.10.150.240">
    <property type="entry name" value="Putative phosphatase, domain 2"/>
    <property type="match status" value="1"/>
</dbReference>
<dbReference type="InterPro" id="IPR023214">
    <property type="entry name" value="HAD_sf"/>
</dbReference>
<dbReference type="Proteomes" id="UP000199297">
    <property type="component" value="Unassembled WGS sequence"/>
</dbReference>
<keyword evidence="1" id="KW-0479">Metal-binding</keyword>
<evidence type="ECO:0000313" key="6">
    <source>
        <dbReference type="Proteomes" id="UP000199297"/>
    </source>
</evidence>
<dbReference type="OrthoDB" id="9776368at2"/>
<dbReference type="GO" id="GO:0008967">
    <property type="term" value="F:phosphoglycolate phosphatase activity"/>
    <property type="evidence" value="ECO:0007669"/>
    <property type="project" value="TreeGrafter"/>
</dbReference>
<dbReference type="PANTHER" id="PTHR43434:SF23">
    <property type="entry name" value="PHOSPHOGLYCOLATE PHOSPHATASE"/>
    <property type="match status" value="1"/>
</dbReference>
<dbReference type="GO" id="GO:0046872">
    <property type="term" value="F:metal ion binding"/>
    <property type="evidence" value="ECO:0007669"/>
    <property type="project" value="UniProtKB-KW"/>
</dbReference>
<keyword evidence="6" id="KW-1185">Reference proteome</keyword>
<dbReference type="NCBIfam" id="TIGR01549">
    <property type="entry name" value="HAD-SF-IA-v1"/>
    <property type="match status" value="1"/>
</dbReference>
<keyword evidence="2" id="KW-0378">Hydrolase</keyword>
<dbReference type="GO" id="GO:0005829">
    <property type="term" value="C:cytosol"/>
    <property type="evidence" value="ECO:0007669"/>
    <property type="project" value="TreeGrafter"/>
</dbReference>
<dbReference type="InterPro" id="IPR036412">
    <property type="entry name" value="HAD-like_sf"/>
</dbReference>
<evidence type="ECO:0000256" key="4">
    <source>
        <dbReference type="ARBA" id="ARBA00023277"/>
    </source>
</evidence>
<evidence type="ECO:0000256" key="2">
    <source>
        <dbReference type="ARBA" id="ARBA00022801"/>
    </source>
</evidence>
<dbReference type="SFLD" id="SFLDS00003">
    <property type="entry name" value="Haloacid_Dehalogenase"/>
    <property type="match status" value="1"/>
</dbReference>
<dbReference type="STRING" id="641665.GCA_002104455_03184"/>
<evidence type="ECO:0000256" key="3">
    <source>
        <dbReference type="ARBA" id="ARBA00022842"/>
    </source>
</evidence>
<gene>
    <name evidence="5" type="ORF">SAMN05216262_1067</name>
</gene>
<name>A0A1H7MHI8_9GAMM</name>
<dbReference type="NCBIfam" id="TIGR01509">
    <property type="entry name" value="HAD-SF-IA-v3"/>
    <property type="match status" value="1"/>
</dbReference>
<dbReference type="GO" id="GO:0006281">
    <property type="term" value="P:DNA repair"/>
    <property type="evidence" value="ECO:0007669"/>
    <property type="project" value="TreeGrafter"/>
</dbReference>
<organism evidence="5 6">
    <name type="scientific">Colwellia chukchiensis</name>
    <dbReference type="NCBI Taxonomy" id="641665"/>
    <lineage>
        <taxon>Bacteria</taxon>
        <taxon>Pseudomonadati</taxon>
        <taxon>Pseudomonadota</taxon>
        <taxon>Gammaproteobacteria</taxon>
        <taxon>Alteromonadales</taxon>
        <taxon>Colwelliaceae</taxon>
        <taxon>Colwellia</taxon>
    </lineage>
</organism>
<dbReference type="RefSeq" id="WP_085284699.1">
    <property type="nucleotide sequence ID" value="NZ_FOBI01000006.1"/>
</dbReference>
<dbReference type="EMBL" id="FOBI01000006">
    <property type="protein sequence ID" value="SEL10652.1"/>
    <property type="molecule type" value="Genomic_DNA"/>
</dbReference>
<dbReference type="Gene3D" id="3.40.50.1000">
    <property type="entry name" value="HAD superfamily/HAD-like"/>
    <property type="match status" value="1"/>
</dbReference>